<evidence type="ECO:0000256" key="1">
    <source>
        <dbReference type="ARBA" id="ARBA00004123"/>
    </source>
</evidence>
<dbReference type="Proteomes" id="UP000001996">
    <property type="component" value="Unassembled WGS sequence"/>
</dbReference>
<evidence type="ECO:0000256" key="3">
    <source>
        <dbReference type="ARBA" id="ARBA00012182"/>
    </source>
</evidence>
<name>A5DVI3_LODEL</name>
<dbReference type="GO" id="GO:0032259">
    <property type="term" value="P:methylation"/>
    <property type="evidence" value="ECO:0007669"/>
    <property type="project" value="UniProtKB-KW"/>
</dbReference>
<dbReference type="Pfam" id="PF11764">
    <property type="entry name" value="N-SET"/>
    <property type="match status" value="1"/>
</dbReference>
<dbReference type="PROSITE" id="PS50280">
    <property type="entry name" value="SET"/>
    <property type="match status" value="1"/>
</dbReference>
<comment type="catalytic activity">
    <reaction evidence="12">
        <text>N(6)-methyl-L-lysyl(4)-[histone H3] + S-adenosyl-L-methionine = N(6),N(6)-dimethyl-L-lysyl(4)-[histone H3] + S-adenosyl-L-homocysteine + H(+)</text>
        <dbReference type="Rhea" id="RHEA:60268"/>
        <dbReference type="Rhea" id="RHEA-COMP:15540"/>
        <dbReference type="Rhea" id="RHEA-COMP:15543"/>
        <dbReference type="ChEBI" id="CHEBI:15378"/>
        <dbReference type="ChEBI" id="CHEBI:57856"/>
        <dbReference type="ChEBI" id="CHEBI:59789"/>
        <dbReference type="ChEBI" id="CHEBI:61929"/>
        <dbReference type="ChEBI" id="CHEBI:61976"/>
    </reaction>
</comment>
<dbReference type="InterPro" id="IPR012677">
    <property type="entry name" value="Nucleotide-bd_a/b_plait_sf"/>
</dbReference>
<feature type="compositionally biased region" description="Acidic residues" evidence="17">
    <location>
        <begin position="876"/>
        <end position="887"/>
    </location>
</feature>
<dbReference type="GO" id="GO:0048188">
    <property type="term" value="C:Set1C/COMPASS complex"/>
    <property type="evidence" value="ECO:0007669"/>
    <property type="project" value="InterPro"/>
</dbReference>
<feature type="compositionally biased region" description="Acidic residues" evidence="17">
    <location>
        <begin position="652"/>
        <end position="679"/>
    </location>
</feature>
<dbReference type="FunCoup" id="A5DVI3">
    <property type="interactions" value="126"/>
</dbReference>
<feature type="region of interest" description="Disordered" evidence="17">
    <location>
        <begin position="158"/>
        <end position="180"/>
    </location>
</feature>
<comment type="subunit">
    <text evidence="14">Component of the COMPASS (Set1C) complex.</text>
</comment>
<evidence type="ECO:0000259" key="19">
    <source>
        <dbReference type="PROSITE" id="PS50280"/>
    </source>
</evidence>
<dbReference type="SMART" id="SM00508">
    <property type="entry name" value="PostSET"/>
    <property type="match status" value="1"/>
</dbReference>
<dbReference type="CDD" id="cd22249">
    <property type="entry name" value="UDM1_RNF168_RNF169-like"/>
    <property type="match status" value="1"/>
</dbReference>
<dbReference type="PROSITE" id="PS50102">
    <property type="entry name" value="RRM"/>
    <property type="match status" value="1"/>
</dbReference>
<dbReference type="VEuPathDB" id="FungiDB:LELG_01369"/>
<evidence type="ECO:0000313" key="22">
    <source>
        <dbReference type="Proteomes" id="UP000001996"/>
    </source>
</evidence>
<dbReference type="InterPro" id="IPR003616">
    <property type="entry name" value="Post-SET_dom"/>
</dbReference>
<evidence type="ECO:0000256" key="7">
    <source>
        <dbReference type="ARBA" id="ARBA00022679"/>
    </source>
</evidence>
<gene>
    <name evidence="21" type="ORF">LELG_01369</name>
</gene>
<dbReference type="KEGG" id="lel:PVL30_001340"/>
<dbReference type="OMA" id="ERLPCLC"/>
<dbReference type="SMART" id="SM00317">
    <property type="entry name" value="SET"/>
    <property type="match status" value="1"/>
</dbReference>
<evidence type="ECO:0000259" key="20">
    <source>
        <dbReference type="PROSITE" id="PS50868"/>
    </source>
</evidence>
<keyword evidence="5 14" id="KW-0158">Chromosome</keyword>
<evidence type="ECO:0000256" key="15">
    <source>
        <dbReference type="PROSITE-ProRule" id="PRU00176"/>
    </source>
</evidence>
<keyword evidence="16" id="KW-0175">Coiled coil</keyword>
<feature type="compositionally biased region" description="Basic and acidic residues" evidence="17">
    <location>
        <begin position="76"/>
        <end position="85"/>
    </location>
</feature>
<feature type="region of interest" description="Disordered" evidence="17">
    <location>
        <begin position="636"/>
        <end position="800"/>
    </location>
</feature>
<dbReference type="AlphaFoldDB" id="A5DVI3"/>
<keyword evidence="6 14" id="KW-0489">Methyltransferase</keyword>
<dbReference type="InterPro" id="IPR000504">
    <property type="entry name" value="RRM_dom"/>
</dbReference>
<protein>
    <recommendedName>
        <fullName evidence="4 14">Histone-lysine N-methyltransferase, H3 lysine-4 specific</fullName>
        <ecNumber evidence="3 14">2.1.1.354</ecNumber>
    </recommendedName>
</protein>
<dbReference type="PIRSF" id="PIRSF037104">
    <property type="entry name" value="Histone_H3-K4_mtfrase_Set1_fun"/>
    <property type="match status" value="1"/>
</dbReference>
<dbReference type="InParanoid" id="A5DVI3"/>
<dbReference type="EC" id="2.1.1.354" evidence="3 14"/>
<dbReference type="SUPFAM" id="SSF82199">
    <property type="entry name" value="SET domain"/>
    <property type="match status" value="1"/>
</dbReference>
<feature type="domain" description="Post-SET" evidence="20">
    <location>
        <begin position="1140"/>
        <end position="1156"/>
    </location>
</feature>
<dbReference type="EMBL" id="CH981525">
    <property type="protein sequence ID" value="EDK43191.1"/>
    <property type="molecule type" value="Genomic_DNA"/>
</dbReference>
<feature type="domain" description="SET" evidence="19">
    <location>
        <begin position="1014"/>
        <end position="1131"/>
    </location>
</feature>
<keyword evidence="9 14" id="KW-0156">Chromatin regulator</keyword>
<feature type="domain" description="RRM" evidence="18">
    <location>
        <begin position="262"/>
        <end position="347"/>
    </location>
</feature>
<comment type="function">
    <text evidence="14">Catalytic component of the COMPASS (Set1C) complex that specifically mono-, di- and trimethylates histone H3 to form H3K4me1/2/3. COMPASS recognizes ubiquitinated H2B on one face of the nucleosome which stimulates the methylation of H3 on the opposing face.</text>
</comment>
<dbReference type="PANTHER" id="PTHR45814:SF2">
    <property type="entry name" value="HISTONE-LYSINE N-METHYLTRANSFERASE SETD1"/>
    <property type="match status" value="1"/>
</dbReference>
<evidence type="ECO:0000256" key="17">
    <source>
        <dbReference type="SAM" id="MobiDB-lite"/>
    </source>
</evidence>
<dbReference type="SMART" id="SM01291">
    <property type="entry name" value="N-SET"/>
    <property type="match status" value="1"/>
</dbReference>
<feature type="compositionally biased region" description="Basic and acidic residues" evidence="17">
    <location>
        <begin position="786"/>
        <end position="795"/>
    </location>
</feature>
<dbReference type="InterPro" id="IPR046341">
    <property type="entry name" value="SET_dom_sf"/>
</dbReference>
<feature type="compositionally biased region" description="Low complexity" evidence="17">
    <location>
        <begin position="945"/>
        <end position="983"/>
    </location>
</feature>
<organism evidence="21 22">
    <name type="scientific">Lodderomyces elongisporus (strain ATCC 11503 / CBS 2605 / JCM 1781 / NBRC 1676 / NRRL YB-4239)</name>
    <name type="common">Yeast</name>
    <name type="synonym">Saccharomyces elongisporus</name>
    <dbReference type="NCBI Taxonomy" id="379508"/>
    <lineage>
        <taxon>Eukaryota</taxon>
        <taxon>Fungi</taxon>
        <taxon>Dikarya</taxon>
        <taxon>Ascomycota</taxon>
        <taxon>Saccharomycotina</taxon>
        <taxon>Pichiomycetes</taxon>
        <taxon>Debaryomycetaceae</taxon>
        <taxon>Candida/Lodderomyces clade</taxon>
        <taxon>Lodderomyces</taxon>
    </lineage>
</organism>
<dbReference type="GO" id="GO:0140999">
    <property type="term" value="F:histone H3K4 trimethyltransferase activity"/>
    <property type="evidence" value="ECO:0007669"/>
    <property type="project" value="UniProtKB-EC"/>
</dbReference>
<evidence type="ECO:0000256" key="8">
    <source>
        <dbReference type="ARBA" id="ARBA00022691"/>
    </source>
</evidence>
<dbReference type="eggNOG" id="KOG1080">
    <property type="taxonomic scope" value="Eukaryota"/>
</dbReference>
<dbReference type="Gene3D" id="2.170.270.10">
    <property type="entry name" value="SET domain"/>
    <property type="match status" value="1"/>
</dbReference>
<evidence type="ECO:0000256" key="4">
    <source>
        <dbReference type="ARBA" id="ARBA00015839"/>
    </source>
</evidence>
<evidence type="ECO:0000256" key="2">
    <source>
        <dbReference type="ARBA" id="ARBA00004286"/>
    </source>
</evidence>
<comment type="subcellular location">
    <subcellularLocation>
        <location evidence="2">Chromosome</location>
    </subcellularLocation>
    <subcellularLocation>
        <location evidence="1 14">Nucleus</location>
    </subcellularLocation>
</comment>
<comment type="catalytic activity">
    <reaction evidence="11 14">
        <text>L-lysyl(4)-[histone H3] + 3 S-adenosyl-L-methionine = N(6),N(6),N(6)-trimethyl-L-lysyl(4)-[histone H3] + 3 S-adenosyl-L-homocysteine + 3 H(+)</text>
        <dbReference type="Rhea" id="RHEA:60260"/>
        <dbReference type="Rhea" id="RHEA-COMP:15537"/>
        <dbReference type="Rhea" id="RHEA-COMP:15547"/>
        <dbReference type="ChEBI" id="CHEBI:15378"/>
        <dbReference type="ChEBI" id="CHEBI:29969"/>
        <dbReference type="ChEBI" id="CHEBI:57856"/>
        <dbReference type="ChEBI" id="CHEBI:59789"/>
        <dbReference type="ChEBI" id="CHEBI:61961"/>
        <dbReference type="EC" id="2.1.1.354"/>
    </reaction>
</comment>
<dbReference type="InterPro" id="IPR017111">
    <property type="entry name" value="Set1_fungi"/>
</dbReference>
<accession>A5DVI3</accession>
<feature type="coiled-coil region" evidence="16">
    <location>
        <begin position="365"/>
        <end position="417"/>
    </location>
</feature>
<dbReference type="Pfam" id="PF21569">
    <property type="entry name" value="SET1_RBD"/>
    <property type="match status" value="1"/>
</dbReference>
<reference evidence="21 22" key="1">
    <citation type="journal article" date="2009" name="Nature">
        <title>Evolution of pathogenicity and sexual reproduction in eight Candida genomes.</title>
        <authorList>
            <person name="Butler G."/>
            <person name="Rasmussen M.D."/>
            <person name="Lin M.F."/>
            <person name="Santos M.A."/>
            <person name="Sakthikumar S."/>
            <person name="Munro C.A."/>
            <person name="Rheinbay E."/>
            <person name="Grabherr M."/>
            <person name="Forche A."/>
            <person name="Reedy J.L."/>
            <person name="Agrafioti I."/>
            <person name="Arnaud M.B."/>
            <person name="Bates S."/>
            <person name="Brown A.J."/>
            <person name="Brunke S."/>
            <person name="Costanzo M.C."/>
            <person name="Fitzpatrick D.A."/>
            <person name="de Groot P.W."/>
            <person name="Harris D."/>
            <person name="Hoyer L.L."/>
            <person name="Hube B."/>
            <person name="Klis F.M."/>
            <person name="Kodira C."/>
            <person name="Lennard N."/>
            <person name="Logue M.E."/>
            <person name="Martin R."/>
            <person name="Neiman A.M."/>
            <person name="Nikolaou E."/>
            <person name="Quail M.A."/>
            <person name="Quinn J."/>
            <person name="Santos M.C."/>
            <person name="Schmitzberger F.F."/>
            <person name="Sherlock G."/>
            <person name="Shah P."/>
            <person name="Silverstein K.A."/>
            <person name="Skrzypek M.S."/>
            <person name="Soll D."/>
            <person name="Staggs R."/>
            <person name="Stansfield I."/>
            <person name="Stumpf M.P."/>
            <person name="Sudbery P.E."/>
            <person name="Srikantha T."/>
            <person name="Zeng Q."/>
            <person name="Berman J."/>
            <person name="Berriman M."/>
            <person name="Heitman J."/>
            <person name="Gow N.A."/>
            <person name="Lorenz M.C."/>
            <person name="Birren B.W."/>
            <person name="Kellis M."/>
            <person name="Cuomo C.A."/>
        </authorList>
    </citation>
    <scope>NUCLEOTIDE SEQUENCE [LARGE SCALE GENOMIC DNA]</scope>
    <source>
        <strain evidence="22">ATCC 11503 / BCRC 21390 / CBS 2605 / JCM 1781 / NBRC 1676 / NRRL YB-4239</strain>
    </source>
</reference>
<dbReference type="InterPro" id="IPR024657">
    <property type="entry name" value="COMPASS_Set1_N-SET"/>
</dbReference>
<dbReference type="InterPro" id="IPR044570">
    <property type="entry name" value="Set1-like"/>
</dbReference>
<comment type="catalytic activity">
    <reaction evidence="13">
        <text>N(6),N(6)-dimethyl-L-lysyl(4)-[histone H3] + S-adenosyl-L-methionine = N(6),N(6),N(6)-trimethyl-L-lysyl(4)-[histone H3] + S-adenosyl-L-homocysteine + H(+)</text>
        <dbReference type="Rhea" id="RHEA:60272"/>
        <dbReference type="Rhea" id="RHEA-COMP:15537"/>
        <dbReference type="Rhea" id="RHEA-COMP:15540"/>
        <dbReference type="ChEBI" id="CHEBI:15378"/>
        <dbReference type="ChEBI" id="CHEBI:57856"/>
        <dbReference type="ChEBI" id="CHEBI:59789"/>
        <dbReference type="ChEBI" id="CHEBI:61961"/>
        <dbReference type="ChEBI" id="CHEBI:61976"/>
    </reaction>
</comment>
<dbReference type="PROSITE" id="PS51572">
    <property type="entry name" value="SAM_MT43_1"/>
    <property type="match status" value="1"/>
</dbReference>
<dbReference type="Pfam" id="PF00856">
    <property type="entry name" value="SET"/>
    <property type="match status" value="1"/>
</dbReference>
<evidence type="ECO:0000256" key="14">
    <source>
        <dbReference type="PIRNR" id="PIRNR037104"/>
    </source>
</evidence>
<keyword evidence="15" id="KW-0694">RNA-binding</keyword>
<dbReference type="PANTHER" id="PTHR45814">
    <property type="entry name" value="HISTONE-LYSINE N-METHYLTRANSFERASE SETD1"/>
    <property type="match status" value="1"/>
</dbReference>
<feature type="compositionally biased region" description="Polar residues" evidence="17">
    <location>
        <begin position="105"/>
        <end position="119"/>
    </location>
</feature>
<evidence type="ECO:0000256" key="16">
    <source>
        <dbReference type="SAM" id="Coils"/>
    </source>
</evidence>
<evidence type="ECO:0000256" key="6">
    <source>
        <dbReference type="ARBA" id="ARBA00022603"/>
    </source>
</evidence>
<dbReference type="GO" id="GO:0005694">
    <property type="term" value="C:chromosome"/>
    <property type="evidence" value="ECO:0007669"/>
    <property type="project" value="UniProtKB-SubCell"/>
</dbReference>
<evidence type="ECO:0000259" key="18">
    <source>
        <dbReference type="PROSITE" id="PS50102"/>
    </source>
</evidence>
<proteinExistence type="predicted"/>
<dbReference type="GO" id="GO:0003723">
    <property type="term" value="F:RNA binding"/>
    <property type="evidence" value="ECO:0007669"/>
    <property type="project" value="UniProtKB-UniRule"/>
</dbReference>
<evidence type="ECO:0000256" key="9">
    <source>
        <dbReference type="ARBA" id="ARBA00022853"/>
    </source>
</evidence>
<dbReference type="SUPFAM" id="SSF54928">
    <property type="entry name" value="RNA-binding domain, RBD"/>
    <property type="match status" value="2"/>
</dbReference>
<dbReference type="Pfam" id="PF11767">
    <property type="entry name" value="SET_assoc"/>
    <property type="match status" value="1"/>
</dbReference>
<feature type="compositionally biased region" description="Acidic residues" evidence="17">
    <location>
        <begin position="768"/>
        <end position="780"/>
    </location>
</feature>
<feature type="region of interest" description="Disordered" evidence="17">
    <location>
        <begin position="876"/>
        <end position="895"/>
    </location>
</feature>
<feature type="region of interest" description="Disordered" evidence="17">
    <location>
        <begin position="1"/>
        <end position="130"/>
    </location>
</feature>
<dbReference type="InterPro" id="IPR001214">
    <property type="entry name" value="SET_dom"/>
</dbReference>
<dbReference type="InterPro" id="IPR048669">
    <property type="entry name" value="SET1_RBD"/>
</dbReference>
<feature type="region of interest" description="Disordered" evidence="17">
    <location>
        <begin position="932"/>
        <end position="983"/>
    </location>
</feature>
<dbReference type="PROSITE" id="PS50868">
    <property type="entry name" value="POST_SET"/>
    <property type="match status" value="1"/>
</dbReference>
<evidence type="ECO:0000256" key="11">
    <source>
        <dbReference type="ARBA" id="ARBA00047571"/>
    </source>
</evidence>
<keyword evidence="7 14" id="KW-0808">Transferase</keyword>
<keyword evidence="22" id="KW-1185">Reference proteome</keyword>
<dbReference type="OrthoDB" id="308383at2759"/>
<evidence type="ECO:0000256" key="12">
    <source>
        <dbReference type="ARBA" id="ARBA00047583"/>
    </source>
</evidence>
<dbReference type="InterPro" id="IPR035979">
    <property type="entry name" value="RBD_domain_sf"/>
</dbReference>
<sequence length="1156" mass="131572">MAYGESYRSRGYRGDRGAGYYGDSSYRKPHSQRDDHGSSRSRLDDTRRNYSPSSGSGGFPSDGFNRRYANKGRGSTYEKEDWSYRDKRRWHHSGAGVGASGALANTSGKATPLTNTSDRNSLDAVYSGTDTKTGVNRTDLEFTKLAHHTDFTNAITILNTDSSTPNNSSSSSSSSSNSKNYKVLYDPELDTSLSKAERKMKSKKLRFNGEGVPTDQLVDPRIANLSHYLLKPNKKSSKFPFKQLPQARFIYDSDSLGPAPLTTLVIWDLPISVNMQYLKNYLGTYGLIENIEIINDPNTAVPLGVATFRFKGTPEKSSDLATKFVERVKIELIKINGIALKIGLNDSEDTLLNQKVNIARGKIINQRLKREQEEEKRRLKLQEEQKKQEEIAKKEAEIKKQQEIEEAKRRAAELKYKPNTTLLSSRHDHKVEEGVFLPNELTKYIKNRPYLLIRDKYVPTKKVSSQEIKRTLKKYDWTRVLSDKTGYYVVFNSLKECIKCFEQEDCRKLFEFRLVMELAVPEGFEESQRGNDEADNDIIEEASNVLIKEFESFLVKDIRERIIAPHILKLLDHSHYPALVEELKAKEQQEAKAKIAATSNASLKLNALSLLEKQKQNLKPKTKYFKQVEDRFGSRKHGKKGAIIPMQHALNDDDDDDDDHEDEDDDNDGEGASSDEDEITSGSTTPMVREPLKRVHSSSATSIVDEFEVGEPERKKHKKLRKEMSTESDDEMESISGKNEEDTEDVKRDKKEEEEEEEAEKKEKSTEEQEPMDAEMDDVDQMSLDSKYRPTEKRPRTVYPETTIPDTVDLRCLQEFIKDAEDLKFAQSILGDVDVMESDVPVLKNIEYWAWKQGKNTNESEEIVERDEGFIDDEQEAEEIEEEPEEELPAHLESASGCFKSEGYKKIPDEDKNHYLPHRKRADKFIKTVQYEEDDDEKATEGSHSNNNSNSNNSNSINNGSSSTTTNNSNSNTNAAQSSRVNRANNRRFAADITAQIGTESDVLSLNALTKRKKPVTFARSSIHNWGLYAMEPIAAKEMIIEYVGERIRQQVAEHREKSYLRTGIGSSYLFRIDENTVIDATKKGGIARFINHCCSPSCTAKIIKVDGKKRIVIYALRDIEANEELTYDYKFERETNDDERIRCLCGAPGCKGFLN</sequence>
<dbReference type="STRING" id="379508.A5DVI3"/>
<evidence type="ECO:0000313" key="21">
    <source>
        <dbReference type="EMBL" id="EDK43191.1"/>
    </source>
</evidence>
<evidence type="ECO:0000256" key="10">
    <source>
        <dbReference type="ARBA" id="ARBA00023242"/>
    </source>
</evidence>
<feature type="compositionally biased region" description="Low complexity" evidence="17">
    <location>
        <begin position="162"/>
        <end position="178"/>
    </location>
</feature>
<feature type="compositionally biased region" description="Basic and acidic residues" evidence="17">
    <location>
        <begin position="31"/>
        <end position="48"/>
    </location>
</feature>
<evidence type="ECO:0000256" key="13">
    <source>
        <dbReference type="ARBA" id="ARBA00049129"/>
    </source>
</evidence>
<dbReference type="HOGENOM" id="CLU_004391_1_0_1"/>
<dbReference type="Gene3D" id="3.30.70.330">
    <property type="match status" value="1"/>
</dbReference>
<keyword evidence="10 14" id="KW-0539">Nucleus</keyword>
<evidence type="ECO:0000256" key="5">
    <source>
        <dbReference type="ARBA" id="ARBA00022454"/>
    </source>
</evidence>
<dbReference type="InterPro" id="IPR024636">
    <property type="entry name" value="SET_assoc"/>
</dbReference>
<keyword evidence="8 14" id="KW-0949">S-adenosyl-L-methionine</keyword>
<dbReference type="GeneID" id="5234168"/>